<organism evidence="7 8">
    <name type="scientific">Ruegeria sediminis</name>
    <dbReference type="NCBI Taxonomy" id="2583820"/>
    <lineage>
        <taxon>Bacteria</taxon>
        <taxon>Pseudomonadati</taxon>
        <taxon>Pseudomonadota</taxon>
        <taxon>Alphaproteobacteria</taxon>
        <taxon>Rhodobacterales</taxon>
        <taxon>Roseobacteraceae</taxon>
        <taxon>Ruegeria</taxon>
    </lineage>
</organism>
<sequence>MGKRKGFQVAFGLVLSCAFIWLILRSIPAGDLLSALATVRADMVAAGVGFFILGYTCRIVRWQLMLRIDNPALPFHRAGVPFMISIAANNVLPLRAGDVMRAFAFSRWLSVPSSGVLATLVSERLLDLLSLLLFLALALAYLGLSADSAAALLGVGSAGLFALAVMVALVFGFPQVFQPVVMFFVLRIAALAGNAGERLTRAMENLFRTLQKVTRSGRTLALIAMSVLAWSAEAIVFYCAALAVPAITEPQAAWLAMPVGTLSTLLPSSPGYLGTFHYFVIEATKLVGNAPAAAAAFAVLVHLILWVTATLIGGICFVYWTVFGIRS</sequence>
<feature type="transmembrane region" description="Helical" evidence="6">
    <location>
        <begin position="220"/>
        <end position="247"/>
    </location>
</feature>
<feature type="transmembrane region" description="Helical" evidence="6">
    <location>
        <begin position="292"/>
        <end position="320"/>
    </location>
</feature>
<evidence type="ECO:0000256" key="3">
    <source>
        <dbReference type="ARBA" id="ARBA00022692"/>
    </source>
</evidence>
<gene>
    <name evidence="7" type="ORF">FGK63_02980</name>
</gene>
<name>A0ABY2X3R9_9RHOB</name>
<feature type="transmembrane region" description="Helical" evidence="6">
    <location>
        <begin position="253"/>
        <end position="280"/>
    </location>
</feature>
<protein>
    <submittedName>
        <fullName evidence="7">Flippase-like domain-containing protein</fullName>
    </submittedName>
</protein>
<keyword evidence="5 6" id="KW-0472">Membrane</keyword>
<feature type="transmembrane region" description="Helical" evidence="6">
    <location>
        <begin position="75"/>
        <end position="92"/>
    </location>
</feature>
<dbReference type="Pfam" id="PF03706">
    <property type="entry name" value="LPG_synthase_TM"/>
    <property type="match status" value="1"/>
</dbReference>
<dbReference type="InterPro" id="IPR022791">
    <property type="entry name" value="L-PG_synthase/AglD"/>
</dbReference>
<keyword evidence="4 6" id="KW-1133">Transmembrane helix</keyword>
<dbReference type="RefSeq" id="WP_138840097.1">
    <property type="nucleotide sequence ID" value="NZ_VCPD01000001.1"/>
</dbReference>
<evidence type="ECO:0000256" key="6">
    <source>
        <dbReference type="SAM" id="Phobius"/>
    </source>
</evidence>
<feature type="transmembrane region" description="Helical" evidence="6">
    <location>
        <begin position="180"/>
        <end position="199"/>
    </location>
</feature>
<evidence type="ECO:0000256" key="1">
    <source>
        <dbReference type="ARBA" id="ARBA00004651"/>
    </source>
</evidence>
<feature type="transmembrane region" description="Helical" evidence="6">
    <location>
        <begin position="151"/>
        <end position="174"/>
    </location>
</feature>
<keyword evidence="2" id="KW-1003">Cell membrane</keyword>
<feature type="transmembrane region" description="Helical" evidence="6">
    <location>
        <begin position="6"/>
        <end position="24"/>
    </location>
</feature>
<proteinExistence type="predicted"/>
<comment type="subcellular location">
    <subcellularLocation>
        <location evidence="1">Cell membrane</location>
        <topology evidence="1">Multi-pass membrane protein</topology>
    </subcellularLocation>
</comment>
<evidence type="ECO:0000256" key="5">
    <source>
        <dbReference type="ARBA" id="ARBA00023136"/>
    </source>
</evidence>
<comment type="caution">
    <text evidence="7">The sequence shown here is derived from an EMBL/GenBank/DDBJ whole genome shotgun (WGS) entry which is preliminary data.</text>
</comment>
<feature type="transmembrane region" description="Helical" evidence="6">
    <location>
        <begin position="128"/>
        <end position="144"/>
    </location>
</feature>
<dbReference type="PANTHER" id="PTHR39087">
    <property type="entry name" value="UPF0104 MEMBRANE PROTEIN MJ1595"/>
    <property type="match status" value="1"/>
</dbReference>
<accession>A0ABY2X3R9</accession>
<dbReference type="PANTHER" id="PTHR39087:SF2">
    <property type="entry name" value="UPF0104 MEMBRANE PROTEIN MJ1595"/>
    <property type="match status" value="1"/>
</dbReference>
<evidence type="ECO:0000313" key="7">
    <source>
        <dbReference type="EMBL" id="TMV10039.1"/>
    </source>
</evidence>
<keyword evidence="8" id="KW-1185">Reference proteome</keyword>
<evidence type="ECO:0000256" key="2">
    <source>
        <dbReference type="ARBA" id="ARBA00022475"/>
    </source>
</evidence>
<feature type="transmembrane region" description="Helical" evidence="6">
    <location>
        <begin position="36"/>
        <end position="55"/>
    </location>
</feature>
<dbReference type="NCBIfam" id="TIGR00374">
    <property type="entry name" value="flippase-like domain"/>
    <property type="match status" value="1"/>
</dbReference>
<evidence type="ECO:0000256" key="4">
    <source>
        <dbReference type="ARBA" id="ARBA00022989"/>
    </source>
</evidence>
<evidence type="ECO:0000313" key="8">
    <source>
        <dbReference type="Proteomes" id="UP001193035"/>
    </source>
</evidence>
<dbReference type="EMBL" id="VCPD01000001">
    <property type="protein sequence ID" value="TMV10039.1"/>
    <property type="molecule type" value="Genomic_DNA"/>
</dbReference>
<keyword evidence="3 6" id="KW-0812">Transmembrane</keyword>
<dbReference type="Proteomes" id="UP001193035">
    <property type="component" value="Unassembled WGS sequence"/>
</dbReference>
<reference evidence="7 8" key="1">
    <citation type="submission" date="2019-05" db="EMBL/GenBank/DDBJ databases">
        <title>Ruegeria sp. nov., isolated from tidal flat.</title>
        <authorList>
            <person name="Kim W."/>
        </authorList>
    </citation>
    <scope>NUCLEOTIDE SEQUENCE [LARGE SCALE GENOMIC DNA]</scope>
    <source>
        <strain evidence="7 8">CAU 1488</strain>
    </source>
</reference>
<dbReference type="PROSITE" id="PS51257">
    <property type="entry name" value="PROKAR_LIPOPROTEIN"/>
    <property type="match status" value="1"/>
</dbReference>